<dbReference type="AlphaFoldDB" id="A0A0F9F0Z4"/>
<name>A0A0F9F0Z4_9ZZZZ</name>
<reference evidence="1" key="1">
    <citation type="journal article" date="2015" name="Nature">
        <title>Complex archaea that bridge the gap between prokaryotes and eukaryotes.</title>
        <authorList>
            <person name="Spang A."/>
            <person name="Saw J.H."/>
            <person name="Jorgensen S.L."/>
            <person name="Zaremba-Niedzwiedzka K."/>
            <person name="Martijn J."/>
            <person name="Lind A.E."/>
            <person name="van Eijk R."/>
            <person name="Schleper C."/>
            <person name="Guy L."/>
            <person name="Ettema T.J."/>
        </authorList>
    </citation>
    <scope>NUCLEOTIDE SEQUENCE</scope>
</reference>
<evidence type="ECO:0000313" key="1">
    <source>
        <dbReference type="EMBL" id="KKL80073.1"/>
    </source>
</evidence>
<organism evidence="1">
    <name type="scientific">marine sediment metagenome</name>
    <dbReference type="NCBI Taxonomy" id="412755"/>
    <lineage>
        <taxon>unclassified sequences</taxon>
        <taxon>metagenomes</taxon>
        <taxon>ecological metagenomes</taxon>
    </lineage>
</organism>
<comment type="caution">
    <text evidence="1">The sequence shown here is derived from an EMBL/GenBank/DDBJ whole genome shotgun (WGS) entry which is preliminary data.</text>
</comment>
<accession>A0A0F9F0Z4</accession>
<proteinExistence type="predicted"/>
<protein>
    <submittedName>
        <fullName evidence="1">Uncharacterized protein</fullName>
    </submittedName>
</protein>
<sequence length="52" mass="6118">MVKVKPITLEIDDDLWNKFKESIPRTIKLNDAIVRLIEKKVTKIKLISLTLR</sequence>
<dbReference type="EMBL" id="LAZR01022967">
    <property type="protein sequence ID" value="KKL80073.1"/>
    <property type="molecule type" value="Genomic_DNA"/>
</dbReference>
<gene>
    <name evidence="1" type="ORF">LCGC14_2008470</name>
</gene>